<protein>
    <submittedName>
        <fullName evidence="1">Cytochrome D ubiquinol oxidase subunit II</fullName>
    </submittedName>
</protein>
<organism evidence="1 2">
    <name type="scientific">Aphanizomenon flos-aquae LD13</name>
    <dbReference type="NCBI Taxonomy" id="1710894"/>
    <lineage>
        <taxon>Bacteria</taxon>
        <taxon>Bacillati</taxon>
        <taxon>Cyanobacteriota</taxon>
        <taxon>Cyanophyceae</taxon>
        <taxon>Nostocales</taxon>
        <taxon>Aphanizomenonaceae</taxon>
        <taxon>Aphanizomenon</taxon>
    </lineage>
</organism>
<dbReference type="Proteomes" id="UP000092382">
    <property type="component" value="Unassembled WGS sequence"/>
</dbReference>
<dbReference type="Pfam" id="PF03641">
    <property type="entry name" value="Lysine_decarbox"/>
    <property type="match status" value="1"/>
</dbReference>
<proteinExistence type="predicted"/>
<reference evidence="1 2" key="1">
    <citation type="submission" date="2015-09" db="EMBL/GenBank/DDBJ databases">
        <title>Whole genome shotgun sequence assembly of Aphanizomenon flos-aquae UKL13.</title>
        <authorList>
            <person name="Driscoll C."/>
        </authorList>
    </citation>
    <scope>NUCLEOTIDE SEQUENCE [LARGE SCALE GENOMIC DNA]</scope>
    <source>
        <strain evidence="1">MDT13</strain>
    </source>
</reference>
<dbReference type="STRING" id="1803587.GCA_001593825_03645"/>
<dbReference type="AlphaFoldDB" id="A0A1B7W1G8"/>
<sequence>MTPEASFSSLDSLQADIAELIDRLPTLKHRQFIQQSLTTILRLADSDIERLDWKILSAALADMECGFQLFYNYRHVRKITIFGSARLAPDSSVYQMAVAFSRAVSALGFMIMTGGGGGIMQAGQEGAGKENSFGLNIQLPFEQQANPIIKDDAKLINFKYFFTRKLFFLKESDAVALFPGGFGTQDEAFECIVLSQTGKFGPIPLVLIDQPGGDYWHSWGEYINEKLVKTGLISPDDPSLYTITDNLEVACHAITEFYRVYHSSRYVGDQFVIRLREDLSDAQVELLNTDFNDILVAGKIIKSQALPQEEQDETSDLPRLVLNFKQQNLGRLYQMIAVINQMGTTPEAVLHPERK</sequence>
<dbReference type="PATRIC" id="fig|1710894.3.peg.3897"/>
<dbReference type="EMBL" id="LJOY01000003">
    <property type="protein sequence ID" value="OBQ27121.1"/>
    <property type="molecule type" value="Genomic_DNA"/>
</dbReference>
<dbReference type="PANTHER" id="PTHR43393:SF2">
    <property type="entry name" value="CYTOKININ RIBOSIDE 5'-MONOPHOSPHATE PHOSPHORIBOHYDROLASE"/>
    <property type="match status" value="1"/>
</dbReference>
<dbReference type="InterPro" id="IPR052341">
    <property type="entry name" value="LOG_family_nucleotidases"/>
</dbReference>
<name>A0A1B7W1G8_APHFL</name>
<dbReference type="GO" id="GO:0005829">
    <property type="term" value="C:cytosol"/>
    <property type="evidence" value="ECO:0007669"/>
    <property type="project" value="TreeGrafter"/>
</dbReference>
<comment type="caution">
    <text evidence="1">The sequence shown here is derived from an EMBL/GenBank/DDBJ whole genome shotgun (WGS) entry which is preliminary data.</text>
</comment>
<dbReference type="SUPFAM" id="SSF102405">
    <property type="entry name" value="MCP/YpsA-like"/>
    <property type="match status" value="1"/>
</dbReference>
<dbReference type="Gene3D" id="3.40.50.450">
    <property type="match status" value="1"/>
</dbReference>
<accession>A0A1B7W1G8</accession>
<dbReference type="InterPro" id="IPR031100">
    <property type="entry name" value="LOG_fam"/>
</dbReference>
<evidence type="ECO:0000313" key="2">
    <source>
        <dbReference type="Proteomes" id="UP000092382"/>
    </source>
</evidence>
<gene>
    <name evidence="1" type="ORF">AN481_01340</name>
</gene>
<dbReference type="PANTHER" id="PTHR43393">
    <property type="entry name" value="CYTOKININ RIBOSIDE 5'-MONOPHOSPHATE PHOSPHORIBOHYDROLASE"/>
    <property type="match status" value="1"/>
</dbReference>
<evidence type="ECO:0000313" key="1">
    <source>
        <dbReference type="EMBL" id="OBQ27121.1"/>
    </source>
</evidence>